<feature type="compositionally biased region" description="Basic and acidic residues" evidence="1">
    <location>
        <begin position="861"/>
        <end position="870"/>
    </location>
</feature>
<feature type="region of interest" description="Disordered" evidence="1">
    <location>
        <begin position="803"/>
        <end position="824"/>
    </location>
</feature>
<protein>
    <submittedName>
        <fullName evidence="2">Uncharacterized protein</fullName>
    </submittedName>
</protein>
<organism evidence="2 3">
    <name type="scientific">Tetrabaena socialis</name>
    <dbReference type="NCBI Taxonomy" id="47790"/>
    <lineage>
        <taxon>Eukaryota</taxon>
        <taxon>Viridiplantae</taxon>
        <taxon>Chlorophyta</taxon>
        <taxon>core chlorophytes</taxon>
        <taxon>Chlorophyceae</taxon>
        <taxon>CS clade</taxon>
        <taxon>Chlamydomonadales</taxon>
        <taxon>Tetrabaenaceae</taxon>
        <taxon>Tetrabaena</taxon>
    </lineage>
</organism>
<proteinExistence type="predicted"/>
<feature type="compositionally biased region" description="Basic residues" evidence="1">
    <location>
        <begin position="177"/>
        <end position="197"/>
    </location>
</feature>
<feature type="compositionally biased region" description="Low complexity" evidence="1">
    <location>
        <begin position="559"/>
        <end position="568"/>
    </location>
</feature>
<dbReference type="OrthoDB" id="550627at2759"/>
<feature type="compositionally biased region" description="Polar residues" evidence="1">
    <location>
        <begin position="9"/>
        <end position="24"/>
    </location>
</feature>
<feature type="region of interest" description="Disordered" evidence="1">
    <location>
        <begin position="270"/>
        <end position="324"/>
    </location>
</feature>
<reference evidence="2 3" key="1">
    <citation type="journal article" date="2017" name="Mol. Biol. Evol.">
        <title>The 4-celled Tetrabaena socialis nuclear genome reveals the essential components for genetic control of cell number at the origin of multicellularity in the volvocine lineage.</title>
        <authorList>
            <person name="Featherston J."/>
            <person name="Arakaki Y."/>
            <person name="Hanschen E.R."/>
            <person name="Ferris P.J."/>
            <person name="Michod R.E."/>
            <person name="Olson B.J.S.C."/>
            <person name="Nozaki H."/>
            <person name="Durand P.M."/>
        </authorList>
    </citation>
    <scope>NUCLEOTIDE SEQUENCE [LARGE SCALE GENOMIC DNA]</scope>
    <source>
        <strain evidence="2 3">NIES-571</strain>
    </source>
</reference>
<feature type="compositionally biased region" description="Low complexity" evidence="1">
    <location>
        <begin position="282"/>
        <end position="324"/>
    </location>
</feature>
<feature type="region of interest" description="Disordered" evidence="1">
    <location>
        <begin position="369"/>
        <end position="450"/>
    </location>
</feature>
<evidence type="ECO:0000313" key="3">
    <source>
        <dbReference type="Proteomes" id="UP000236333"/>
    </source>
</evidence>
<feature type="region of interest" description="Disordered" evidence="1">
    <location>
        <begin position="172"/>
        <end position="226"/>
    </location>
</feature>
<dbReference type="Proteomes" id="UP000236333">
    <property type="component" value="Unassembled WGS sequence"/>
</dbReference>
<gene>
    <name evidence="2" type="ORF">TSOC_009779</name>
</gene>
<feature type="compositionally biased region" description="Low complexity" evidence="1">
    <location>
        <begin position="198"/>
        <end position="210"/>
    </location>
</feature>
<feature type="region of interest" description="Disordered" evidence="1">
    <location>
        <begin position="842"/>
        <end position="882"/>
    </location>
</feature>
<feature type="compositionally biased region" description="Pro residues" evidence="1">
    <location>
        <begin position="813"/>
        <end position="823"/>
    </location>
</feature>
<comment type="caution">
    <text evidence="2">The sequence shown here is derived from an EMBL/GenBank/DDBJ whole genome shotgun (WGS) entry which is preliminary data.</text>
</comment>
<accession>A0A2J7ZUZ1</accession>
<feature type="compositionally biased region" description="Gly residues" evidence="1">
    <location>
        <begin position="387"/>
        <end position="424"/>
    </location>
</feature>
<evidence type="ECO:0000256" key="1">
    <source>
        <dbReference type="SAM" id="MobiDB-lite"/>
    </source>
</evidence>
<feature type="compositionally biased region" description="Gly residues" evidence="1">
    <location>
        <begin position="664"/>
        <end position="691"/>
    </location>
</feature>
<dbReference type="AlphaFoldDB" id="A0A2J7ZUZ1"/>
<keyword evidence="3" id="KW-1185">Reference proteome</keyword>
<name>A0A2J7ZUZ1_9CHLO</name>
<dbReference type="EMBL" id="PGGS01000425">
    <property type="protein sequence ID" value="PNH04091.1"/>
    <property type="molecule type" value="Genomic_DNA"/>
</dbReference>
<sequence>MADNHGTPLRQQHPLSQQRPTASGQTTDQLIVNLLFDPRPPEPLEFLDTLEVQSGDASAGAGATPAAGAGAADAGAAAGESAAATHHQQASLDRPAEAQEAVPMVLSGTLLAPLAPIVHPPSSPTMPLGVPLPLPYHVMPEYAQQQQQQQQQQLQLLQRSLGAMGAPVPQQQLFQQHQHHQQQQQHHHQQQKQKHLQHPQQQYYPLGQHQPQPPPPHVPLAPHFSGFQPQFNLQQALPAPQQLLQAQLPPQQASPQQLQLLQQLLQSYPQMQPPLAPPPHMHPQQLPRAPQPQARLQPPLPQQQHIHAQQPPYHPHPQAQLQPLQPQDEWNRETAALLDAGRKHAGSRIGQRLQALSRMAAPARAALGLPTRWAGPPPMVAQPPGAGPGQGPGQGWGGGGAGAGADAGDGGGGEGGGGGGGGGSSFFVSAGHLEDSRNNPGGTMNGPKPQPIEPGVFCATQYLNRCAGCSKTYTFTKKTDKPSRNTCQSLGHSFWPVAMHQLAFAEAPADGARGTMKKFKHPTEPKETLQLWVPEEPAVVGWHVKPLQQGQGPQGQGQGPQQERQGQELPAEEEAQVAGLPPQPPQHRARRRRAAPQQHLALAGAAAATTAAAAAQGSGGQPTGTAVPGPFMALLSDSQELGAGAAGLAGSRTRAQPPGSSSAGVGGRDASGGGGSGSGGGGGGSWVGGVGAAARRPDEGAVEPRAKQQRGRPAAWQESCDRLLAFLRGTAAFPQLPAAAHPEPTPTSRDKAAEAAEAAGAAGDARILALLERWCALLYHTPQEHLTAMRMPNGQRLAHWLASPPTHLDFPEPEQPPADPDAPLPQAAAVGMVVVAEMAGRSSPQAAGGVDGAAPYGKGQARHDPPRRPDGSGGTDPGNFKRSEEFGTLLEAQTARDLEAPWSCYSCPRASRLTARRIRNHGETLTSASDVCGPRRGQLFSERPPITHTSAGAAVHASSAASWPTAPKHPPPYKSTLGGSLRITSLAGALRLTPARAGDGDPKATFHGAARNATQGDTSFSFKQNWY</sequence>
<feature type="region of interest" description="Disordered" evidence="1">
    <location>
        <begin position="647"/>
        <end position="715"/>
    </location>
</feature>
<feature type="region of interest" description="Disordered" evidence="1">
    <location>
        <begin position="1"/>
        <end position="24"/>
    </location>
</feature>
<feature type="compositionally biased region" description="Pro residues" evidence="1">
    <location>
        <begin position="271"/>
        <end position="281"/>
    </location>
</feature>
<evidence type="ECO:0000313" key="2">
    <source>
        <dbReference type="EMBL" id="PNH04091.1"/>
    </source>
</evidence>
<feature type="compositionally biased region" description="Basic and acidic residues" evidence="1">
    <location>
        <begin position="695"/>
        <end position="706"/>
    </location>
</feature>
<feature type="region of interest" description="Disordered" evidence="1">
    <location>
        <begin position="547"/>
        <end position="603"/>
    </location>
</feature>